<dbReference type="BioCyc" id="BSUB633149:G1GM8-746-MONOMER"/>
<dbReference type="SUPFAM" id="SSF56935">
    <property type="entry name" value="Porins"/>
    <property type="match status" value="1"/>
</dbReference>
<evidence type="ECO:0000313" key="8">
    <source>
        <dbReference type="EMBL" id="ADL00061.1"/>
    </source>
</evidence>
<feature type="domain" description="TonB-dependent receptor plug" evidence="7">
    <location>
        <begin position="64"/>
        <end position="167"/>
    </location>
</feature>
<dbReference type="HOGENOM" id="CLU_006935_2_0_5"/>
<keyword evidence="5" id="KW-0732">Signal</keyword>
<dbReference type="RefSeq" id="WP_013268164.1">
    <property type="nucleotide sequence ID" value="NC_014375.1"/>
</dbReference>
<dbReference type="eggNOG" id="COG4771">
    <property type="taxonomic scope" value="Bacteria"/>
</dbReference>
<sequence>MIRLTQIDTRVALMAGVAAVALATVAAPAAAQQTERQEETALDEIVVTGSFATSLADALVIKRRADSISDVVSASDIGNFPAVNVAEALQRVPGVSISREAGEGQFVSVRGLGPNFQSVTLNGSPIAYNENIRNSDQSGRQFQFRVIPADLISAIVVTKAPTADLLDGGIGANIDIRTADALDTEPFATARLYTHYETRTEKNTPNGSLSAGWRNADRTFGIIAGVSLATRDVQFDRVQTTGYTNRLVNGVTVAVPNEIQLTLEREERARVSAMAGLSWRPTDALAARMDVLYSRFNNTIDEDRISFGLGGRADFSTRLVASSARVVNGILYAGQINGGRIDRNAEYSEQQHENISIRGQVDWDVAGWTLTPSISYSEAKSFLPVPLQRISGATAENPAGLTYSYDFGDDPVGNREYASLLTNLDLGSPTSTTVSAYRTRPINSEDNDTTALLNVGRDFDADLGAITLSSIAFGGQYTDRSRDYQRRDRVLTARPGANVNTPEYLNQQLPTNAFDQAIRNLYNMGLTYNRALFGISYVIPNEANDTNAQSEDLVATGADLQQSYGVDEEITAFYGRADFSADLGSMPLEANLGLRWVSTETLVKGTLLTAGRNSAGAVTTVVNPQTFEGSYEEFLPSLNINLNLRDNLMLRVGASRTLTRPSLADLRTAVVPNSSLITQVFLNGQTALDAATASAKVGVGGNPELSPYTSVNYDASLEWYFNDFGALYGAVFKKDISDFIGGIARTEQILFATQAGQTLTADLLITRPQNIGDATVEGIEFGGSYRMDWGFGLAASATFTDSEAEIEATPGTLTTAGLQGVSDTSYSISPFFERGPFEIHFSYTYRSDFTANGNITPGSNAVIDKNAAIVADGFGTLDFGASWQVNDTFQIFAEGTNIADERQAVYQGNEDRPFQVQEYGPSYNLGLRATF</sequence>
<name>D9QLX7_BRESC</name>
<dbReference type="Proteomes" id="UP000002696">
    <property type="component" value="Chromosome"/>
</dbReference>
<dbReference type="Gene3D" id="2.40.170.20">
    <property type="entry name" value="TonB-dependent receptor, beta-barrel domain"/>
    <property type="match status" value="1"/>
</dbReference>
<comment type="similarity">
    <text evidence="4">Belongs to the TonB-dependent receptor family.</text>
</comment>
<feature type="signal peptide" evidence="5">
    <location>
        <begin position="1"/>
        <end position="31"/>
    </location>
</feature>
<dbReference type="InParanoid" id="D9QLX7"/>
<dbReference type="Gene3D" id="2.170.130.10">
    <property type="entry name" value="TonB-dependent receptor, plug domain"/>
    <property type="match status" value="1"/>
</dbReference>
<reference evidence="9" key="1">
    <citation type="journal article" date="2011" name="J. Bacteriol.">
        <title>Genome sequences of eight morphologically diverse alphaproteobacteria.</title>
        <authorList>
            <consortium name="US DOE Joint Genome Institute"/>
            <person name="Brown P.J."/>
            <person name="Kysela D.T."/>
            <person name="Buechlein A."/>
            <person name="Hemmerich C."/>
            <person name="Brun Y.V."/>
        </authorList>
    </citation>
    <scope>NUCLEOTIDE SEQUENCE [LARGE SCALE GENOMIC DNA]</scope>
    <source>
        <strain evidence="9">ATCC 15264 / DSM 4735 / LMG 14903 / NBRC 16000 / CB 81</strain>
    </source>
</reference>
<dbReference type="InterPro" id="IPR037066">
    <property type="entry name" value="Plug_dom_sf"/>
</dbReference>
<evidence type="ECO:0000259" key="6">
    <source>
        <dbReference type="Pfam" id="PF00593"/>
    </source>
</evidence>
<feature type="domain" description="TonB-dependent receptor-like beta-barrel" evidence="6">
    <location>
        <begin position="411"/>
        <end position="898"/>
    </location>
</feature>
<dbReference type="Pfam" id="PF00593">
    <property type="entry name" value="TonB_dep_Rec_b-barrel"/>
    <property type="match status" value="1"/>
</dbReference>
<dbReference type="InterPro" id="IPR012910">
    <property type="entry name" value="Plug_dom"/>
</dbReference>
<keyword evidence="2 4" id="KW-0472">Membrane</keyword>
<comment type="subcellular location">
    <subcellularLocation>
        <location evidence="1 4">Cell outer membrane</location>
    </subcellularLocation>
</comment>
<feature type="chain" id="PRO_5003127105" evidence="5">
    <location>
        <begin position="32"/>
        <end position="931"/>
    </location>
</feature>
<gene>
    <name evidence="8" type="ordered locus">Bresu_0746</name>
</gene>
<evidence type="ECO:0000256" key="2">
    <source>
        <dbReference type="ARBA" id="ARBA00023136"/>
    </source>
</evidence>
<keyword evidence="4" id="KW-0798">TonB box</keyword>
<keyword evidence="9" id="KW-1185">Reference proteome</keyword>
<dbReference type="GO" id="GO:0009279">
    <property type="term" value="C:cell outer membrane"/>
    <property type="evidence" value="ECO:0007669"/>
    <property type="project" value="UniProtKB-SubCell"/>
</dbReference>
<dbReference type="KEGG" id="bsb:Bresu_0746"/>
<evidence type="ECO:0000256" key="5">
    <source>
        <dbReference type="SAM" id="SignalP"/>
    </source>
</evidence>
<dbReference type="Pfam" id="PF07715">
    <property type="entry name" value="Plug"/>
    <property type="match status" value="1"/>
</dbReference>
<dbReference type="STRING" id="633149.Bresu_0746"/>
<organism evidence="8 9">
    <name type="scientific">Brevundimonas subvibrioides (strain ATCC 15264 / DSM 4735 / LMG 14903 / NBRC 16000 / CB 81)</name>
    <name type="common">Caulobacter subvibrioides</name>
    <dbReference type="NCBI Taxonomy" id="633149"/>
    <lineage>
        <taxon>Bacteria</taxon>
        <taxon>Pseudomonadati</taxon>
        <taxon>Pseudomonadota</taxon>
        <taxon>Alphaproteobacteria</taxon>
        <taxon>Caulobacterales</taxon>
        <taxon>Caulobacteraceae</taxon>
        <taxon>Brevundimonas</taxon>
    </lineage>
</organism>
<dbReference type="CDD" id="cd01347">
    <property type="entry name" value="ligand_gated_channel"/>
    <property type="match status" value="1"/>
</dbReference>
<dbReference type="eggNOG" id="COG4772">
    <property type="taxonomic scope" value="Bacteria"/>
</dbReference>
<dbReference type="NCBIfam" id="TIGR01782">
    <property type="entry name" value="TonB-Xanth-Caul"/>
    <property type="match status" value="1"/>
</dbReference>
<evidence type="ECO:0000256" key="1">
    <source>
        <dbReference type="ARBA" id="ARBA00004442"/>
    </source>
</evidence>
<dbReference type="PANTHER" id="PTHR40980">
    <property type="entry name" value="PLUG DOMAIN-CONTAINING PROTEIN"/>
    <property type="match status" value="1"/>
</dbReference>
<evidence type="ECO:0000313" key="9">
    <source>
        <dbReference type="Proteomes" id="UP000002696"/>
    </source>
</evidence>
<dbReference type="InterPro" id="IPR036942">
    <property type="entry name" value="Beta-barrel_TonB_sf"/>
</dbReference>
<protein>
    <submittedName>
        <fullName evidence="8">TonB-dependent receptor</fullName>
    </submittedName>
</protein>
<dbReference type="OrthoDB" id="5476657at2"/>
<dbReference type="InterPro" id="IPR010104">
    <property type="entry name" value="TonB_rcpt_bac"/>
</dbReference>
<dbReference type="PANTHER" id="PTHR40980:SF3">
    <property type="entry name" value="TONB-DEPENDENT RECEPTOR-LIKE BETA-BARREL DOMAIN-CONTAINING PROTEIN"/>
    <property type="match status" value="1"/>
</dbReference>
<evidence type="ECO:0000259" key="7">
    <source>
        <dbReference type="Pfam" id="PF07715"/>
    </source>
</evidence>
<keyword evidence="3" id="KW-0998">Cell outer membrane</keyword>
<dbReference type="AlphaFoldDB" id="D9QLX7"/>
<accession>D9QLX7</accession>
<proteinExistence type="inferred from homology"/>
<evidence type="ECO:0000256" key="3">
    <source>
        <dbReference type="ARBA" id="ARBA00023237"/>
    </source>
</evidence>
<evidence type="ECO:0000256" key="4">
    <source>
        <dbReference type="RuleBase" id="RU003357"/>
    </source>
</evidence>
<dbReference type="InterPro" id="IPR000531">
    <property type="entry name" value="Beta-barrel_TonB"/>
</dbReference>
<keyword evidence="8" id="KW-0675">Receptor</keyword>
<dbReference type="EMBL" id="CP002102">
    <property type="protein sequence ID" value="ADL00061.1"/>
    <property type="molecule type" value="Genomic_DNA"/>
</dbReference>